<evidence type="ECO:0000256" key="3">
    <source>
        <dbReference type="ARBA" id="ARBA00022459"/>
    </source>
</evidence>
<dbReference type="EMBL" id="VFLP01000023">
    <property type="protein sequence ID" value="TRX94325.1"/>
    <property type="molecule type" value="Genomic_DNA"/>
</dbReference>
<gene>
    <name evidence="13" type="ORF">FHL15_004792</name>
</gene>
<feature type="signal peptide" evidence="12">
    <location>
        <begin position="1"/>
        <end position="24"/>
    </location>
</feature>
<dbReference type="Proteomes" id="UP000319160">
    <property type="component" value="Unassembled WGS sequence"/>
</dbReference>
<organism evidence="13 14">
    <name type="scientific">Xylaria flabelliformis</name>
    <dbReference type="NCBI Taxonomy" id="2512241"/>
    <lineage>
        <taxon>Eukaryota</taxon>
        <taxon>Fungi</taxon>
        <taxon>Dikarya</taxon>
        <taxon>Ascomycota</taxon>
        <taxon>Pezizomycotina</taxon>
        <taxon>Sordariomycetes</taxon>
        <taxon>Xylariomycetidae</taxon>
        <taxon>Xylariales</taxon>
        <taxon>Xylariaceae</taxon>
        <taxon>Xylaria</taxon>
    </lineage>
</organism>
<protein>
    <recommendedName>
        <fullName evidence="15">Nuclear membrane fusion protein Kar5</fullName>
    </recommendedName>
</protein>
<evidence type="ECO:0000256" key="12">
    <source>
        <dbReference type="SAM" id="SignalP"/>
    </source>
</evidence>
<dbReference type="InterPro" id="IPR007292">
    <property type="entry name" value="Nuclear_fusion_Kar5"/>
</dbReference>
<dbReference type="GO" id="GO:0031965">
    <property type="term" value="C:nuclear membrane"/>
    <property type="evidence" value="ECO:0007669"/>
    <property type="project" value="UniProtKB-SubCell"/>
</dbReference>
<dbReference type="AlphaFoldDB" id="A0A553I298"/>
<sequence>MGKHGSTLACIRALLISLLVLTNATSALLWRGRTTTASVGEQSPILESGNSPSQLLRISARQPSLYEIALHELQELESEPLCHQTAARLLVNNCHLLEGKDEATVLTDSGRKIRDFIDAYAASLAICDLERGRFTIPAECFKFQESTLSQLPIQDAAVLHVTSAEINSCLSGLGASGSAWNTWVSYKHKALRYCEAARVENDKAQNIILFQRLTKIMGSLADEVDVKTEQRMSNLDLRTQAVEDKIESLSPLLKKLQHNLEHADQMLSRDLLQGLKVRMSTCISMRTQLIVRPQKSHYQIISGVKSAEHLEKMLQAILQDALNYHAEAAATHDQSLQLMSRQASLETNIMVSNMAAAVAAAAALQNDIEATRIRSSDLESRQDNLEQGMQRLIDISDKLASKYDTHTDILQQAQNITNEILDTLENTATAVSVGFLGQDFMKSLWSYVGCPFLFLVTGSYGLSSSTLRNLSLIALDLKS</sequence>
<keyword evidence="4" id="KW-0812">Transmembrane</keyword>
<comment type="caution">
    <text evidence="13">The sequence shown here is derived from an EMBL/GenBank/DDBJ whole genome shotgun (WGS) entry which is preliminary data.</text>
</comment>
<evidence type="ECO:0000256" key="11">
    <source>
        <dbReference type="RuleBase" id="RU368082"/>
    </source>
</evidence>
<dbReference type="GO" id="GO:0000742">
    <property type="term" value="P:karyogamy involved in conjugation with cellular fusion"/>
    <property type="evidence" value="ECO:0007669"/>
    <property type="project" value="UniProtKB-UniRule"/>
</dbReference>
<dbReference type="Pfam" id="PF04163">
    <property type="entry name" value="Tht1"/>
    <property type="match status" value="1"/>
</dbReference>
<keyword evidence="5 11" id="KW-0732">Signal</keyword>
<name>A0A553I298_9PEZI</name>
<dbReference type="PANTHER" id="PTHR28012:SF1">
    <property type="entry name" value="NUCLEAR FUSION PROTEIN KAR5"/>
    <property type="match status" value="1"/>
</dbReference>
<keyword evidence="6 11" id="KW-0256">Endoplasmic reticulum</keyword>
<evidence type="ECO:0000256" key="8">
    <source>
        <dbReference type="ARBA" id="ARBA00023136"/>
    </source>
</evidence>
<evidence type="ECO:0000313" key="13">
    <source>
        <dbReference type="EMBL" id="TRX94325.1"/>
    </source>
</evidence>
<comment type="subcellular location">
    <subcellularLocation>
        <location evidence="11">Endoplasmic reticulum membrane</location>
    </subcellularLocation>
    <subcellularLocation>
        <location evidence="11">Nucleus membrane</location>
    </subcellularLocation>
</comment>
<evidence type="ECO:0000256" key="1">
    <source>
        <dbReference type="ARBA" id="ARBA00003389"/>
    </source>
</evidence>
<keyword evidence="7" id="KW-1133">Transmembrane helix</keyword>
<evidence type="ECO:0000256" key="5">
    <source>
        <dbReference type="ARBA" id="ARBA00022729"/>
    </source>
</evidence>
<dbReference type="GO" id="GO:0005789">
    <property type="term" value="C:endoplasmic reticulum membrane"/>
    <property type="evidence" value="ECO:0007669"/>
    <property type="project" value="UniProtKB-SubCell"/>
</dbReference>
<evidence type="ECO:0000256" key="10">
    <source>
        <dbReference type="ARBA" id="ARBA00023242"/>
    </source>
</evidence>
<comment type="function">
    <text evidence="1 11">Required for nuclear membrane fusion during karyogamy.</text>
</comment>
<keyword evidence="14" id="KW-1185">Reference proteome</keyword>
<feature type="chain" id="PRO_5022176588" description="Nuclear membrane fusion protein Kar5" evidence="12">
    <location>
        <begin position="25"/>
        <end position="479"/>
    </location>
</feature>
<evidence type="ECO:0000256" key="4">
    <source>
        <dbReference type="ARBA" id="ARBA00022692"/>
    </source>
</evidence>
<proteinExistence type="inferred from homology"/>
<keyword evidence="3 11" id="KW-0415">Karyogamy</keyword>
<evidence type="ECO:0000256" key="7">
    <source>
        <dbReference type="ARBA" id="ARBA00022989"/>
    </source>
</evidence>
<comment type="similarity">
    <text evidence="2 11">Belongs to the KAR5 family.</text>
</comment>
<keyword evidence="10 11" id="KW-0539">Nucleus</keyword>
<evidence type="ECO:0000256" key="6">
    <source>
        <dbReference type="ARBA" id="ARBA00022824"/>
    </source>
</evidence>
<dbReference type="OrthoDB" id="5311848at2759"/>
<evidence type="ECO:0000256" key="2">
    <source>
        <dbReference type="ARBA" id="ARBA00010473"/>
    </source>
</evidence>
<keyword evidence="8" id="KW-0472">Membrane</keyword>
<keyword evidence="9" id="KW-0325">Glycoprotein</keyword>
<evidence type="ECO:0000256" key="9">
    <source>
        <dbReference type="ARBA" id="ARBA00023180"/>
    </source>
</evidence>
<evidence type="ECO:0000313" key="14">
    <source>
        <dbReference type="Proteomes" id="UP000319160"/>
    </source>
</evidence>
<evidence type="ECO:0008006" key="15">
    <source>
        <dbReference type="Google" id="ProtNLM"/>
    </source>
</evidence>
<dbReference type="GO" id="GO:0048288">
    <property type="term" value="P:nuclear membrane fusion involved in karyogamy"/>
    <property type="evidence" value="ECO:0007669"/>
    <property type="project" value="UniProtKB-UniRule"/>
</dbReference>
<reference evidence="14" key="1">
    <citation type="submission" date="2019-06" db="EMBL/GenBank/DDBJ databases">
        <title>Draft genome sequence of the griseofulvin-producing fungus Xylaria cubensis strain G536.</title>
        <authorList>
            <person name="Mead M.E."/>
            <person name="Raja H.A."/>
            <person name="Steenwyk J.L."/>
            <person name="Knowles S.L."/>
            <person name="Oberlies N.H."/>
            <person name="Rokas A."/>
        </authorList>
    </citation>
    <scope>NUCLEOTIDE SEQUENCE [LARGE SCALE GENOMIC DNA]</scope>
    <source>
        <strain evidence="14">G536</strain>
    </source>
</reference>
<dbReference type="PANTHER" id="PTHR28012">
    <property type="entry name" value="NUCLEAR FUSION PROTEIN KAR5"/>
    <property type="match status" value="1"/>
</dbReference>
<accession>A0A553I298</accession>